<reference evidence="2 3" key="1">
    <citation type="submission" date="2021-03" db="EMBL/GenBank/DDBJ databases">
        <authorList>
            <person name="Kim M.K."/>
        </authorList>
    </citation>
    <scope>NUCLEOTIDE SEQUENCE [LARGE SCALE GENOMIC DNA]</scope>
    <source>
        <strain evidence="2 3">BT442</strain>
    </source>
</reference>
<feature type="transmembrane region" description="Helical" evidence="1">
    <location>
        <begin position="9"/>
        <end position="30"/>
    </location>
</feature>
<comment type="caution">
    <text evidence="2">The sequence shown here is derived from an EMBL/GenBank/DDBJ whole genome shotgun (WGS) entry which is preliminary data.</text>
</comment>
<proteinExistence type="predicted"/>
<feature type="transmembrane region" description="Helical" evidence="1">
    <location>
        <begin position="80"/>
        <end position="103"/>
    </location>
</feature>
<dbReference type="EMBL" id="JAGETZ010000011">
    <property type="protein sequence ID" value="MBO2011522.1"/>
    <property type="molecule type" value="Genomic_DNA"/>
</dbReference>
<name>A0ABS3QJV1_9BACT</name>
<organism evidence="2 3">
    <name type="scientific">Hymenobacter negativus</name>
    <dbReference type="NCBI Taxonomy" id="2795026"/>
    <lineage>
        <taxon>Bacteria</taxon>
        <taxon>Pseudomonadati</taxon>
        <taxon>Bacteroidota</taxon>
        <taxon>Cytophagia</taxon>
        <taxon>Cytophagales</taxon>
        <taxon>Hymenobacteraceae</taxon>
        <taxon>Hymenobacter</taxon>
    </lineage>
</organism>
<evidence type="ECO:0000313" key="3">
    <source>
        <dbReference type="Proteomes" id="UP000664369"/>
    </source>
</evidence>
<keyword evidence="3" id="KW-1185">Reference proteome</keyword>
<feature type="transmembrane region" description="Helical" evidence="1">
    <location>
        <begin position="109"/>
        <end position="127"/>
    </location>
</feature>
<protein>
    <submittedName>
        <fullName evidence="2">Uncharacterized protein</fullName>
    </submittedName>
</protein>
<accession>A0ABS3QJV1</accession>
<evidence type="ECO:0000256" key="1">
    <source>
        <dbReference type="SAM" id="Phobius"/>
    </source>
</evidence>
<keyword evidence="1" id="KW-1133">Transmembrane helix</keyword>
<keyword evidence="1" id="KW-0812">Transmembrane</keyword>
<dbReference type="RefSeq" id="WP_208177210.1">
    <property type="nucleotide sequence ID" value="NZ_JAGETZ010000011.1"/>
</dbReference>
<dbReference type="Proteomes" id="UP000664369">
    <property type="component" value="Unassembled WGS sequence"/>
</dbReference>
<gene>
    <name evidence="2" type="ORF">J4E00_20825</name>
</gene>
<evidence type="ECO:0000313" key="2">
    <source>
        <dbReference type="EMBL" id="MBO2011522.1"/>
    </source>
</evidence>
<sequence>MRNYTSRSLLVTVLPLLVFFLLYQGFRYFYLLEYKMWAEEDWGYLVLICATLARVGRLCKVELTTAPSAKNYYRLLRWRAIGYDILCCVLAPGVLLPVVGFVVVMQPEYLLMLFSYCLVTIGISLFLEHRWIELPAN</sequence>
<keyword evidence="1" id="KW-0472">Membrane</keyword>